<evidence type="ECO:0000313" key="15">
    <source>
        <dbReference type="EMBL" id="QCO16901.1"/>
    </source>
</evidence>
<accession>A0A4D8R4K6</accession>
<evidence type="ECO:0000256" key="8">
    <source>
        <dbReference type="ARBA" id="ARBA00022777"/>
    </source>
</evidence>
<dbReference type="InterPro" id="IPR025201">
    <property type="entry name" value="KdpD_TM"/>
</dbReference>
<feature type="transmembrane region" description="Helical" evidence="13">
    <location>
        <begin position="46"/>
        <end position="79"/>
    </location>
</feature>
<evidence type="ECO:0000256" key="3">
    <source>
        <dbReference type="ARBA" id="ARBA00012438"/>
    </source>
</evidence>
<proteinExistence type="predicted"/>
<sequence>MTLAQLTRLRGHTGLGFTFALATFVVALVARLALDDRLPAGFPFLTFFPAVIVTTFLAGLWPGILTALLSGLASWYFFLGPSHSLELAPGSALALGFFGLVVVVDIAVIHVMNVALERLAEERNRSARLTQQTQVMFSELQHRVSNNLQLASSLIAIQRSKVKDPEARRALEEASGRLSTLGRLHRRLHAPHDGTMDMEPFLRELCEDILKTSGAERIDCTVSAAESDLPPDTLIPLALILTELVSNALEHGFPNGEAGRIGVDLQSRDGEVVLTVSDDGAGLPEGFTLTRPSSLGLKIVSSLAAQIGGSFSMTGARGQGTTARLVLSQTTAS</sequence>
<evidence type="ECO:0000256" key="2">
    <source>
        <dbReference type="ARBA" id="ARBA00004141"/>
    </source>
</evidence>
<dbReference type="InterPro" id="IPR036890">
    <property type="entry name" value="HATPase_C_sf"/>
</dbReference>
<comment type="subcellular location">
    <subcellularLocation>
        <location evidence="2">Membrane</location>
        <topology evidence="2">Multi-pass membrane protein</topology>
    </subcellularLocation>
</comment>
<evidence type="ECO:0000256" key="5">
    <source>
        <dbReference type="ARBA" id="ARBA00022679"/>
    </source>
</evidence>
<keyword evidence="6 13" id="KW-0812">Transmembrane</keyword>
<dbReference type="AlphaFoldDB" id="A0A4D8R4K6"/>
<dbReference type="InterPro" id="IPR005467">
    <property type="entry name" value="His_kinase_dom"/>
</dbReference>
<keyword evidence="15" id="KW-0614">Plasmid</keyword>
<evidence type="ECO:0000259" key="14">
    <source>
        <dbReference type="PROSITE" id="PS50109"/>
    </source>
</evidence>
<keyword evidence="4" id="KW-0597">Phosphoprotein</keyword>
<dbReference type="PANTHER" id="PTHR41523:SF8">
    <property type="entry name" value="ETHYLENE RESPONSE SENSOR PROTEIN"/>
    <property type="match status" value="1"/>
</dbReference>
<name>A0A4D8R4K6_AZOBR</name>
<keyword evidence="12 13" id="KW-0472">Membrane</keyword>
<dbReference type="EMBL" id="CP032346">
    <property type="protein sequence ID" value="QCO16901.1"/>
    <property type="molecule type" value="Genomic_DNA"/>
</dbReference>
<dbReference type="InterPro" id="IPR003594">
    <property type="entry name" value="HATPase_dom"/>
</dbReference>
<keyword evidence="9" id="KW-0067">ATP-binding</keyword>
<evidence type="ECO:0000256" key="12">
    <source>
        <dbReference type="ARBA" id="ARBA00023136"/>
    </source>
</evidence>
<dbReference type="GO" id="GO:0000160">
    <property type="term" value="P:phosphorelay signal transduction system"/>
    <property type="evidence" value="ECO:0007669"/>
    <property type="project" value="UniProtKB-KW"/>
</dbReference>
<dbReference type="Gene3D" id="3.30.565.10">
    <property type="entry name" value="Histidine kinase-like ATPase, C-terminal domain"/>
    <property type="match status" value="1"/>
</dbReference>
<dbReference type="Pfam" id="PF13493">
    <property type="entry name" value="DUF4118"/>
    <property type="match status" value="1"/>
</dbReference>
<dbReference type="GO" id="GO:0005524">
    <property type="term" value="F:ATP binding"/>
    <property type="evidence" value="ECO:0007669"/>
    <property type="project" value="UniProtKB-KW"/>
</dbReference>
<evidence type="ECO:0000256" key="7">
    <source>
        <dbReference type="ARBA" id="ARBA00022741"/>
    </source>
</evidence>
<keyword evidence="5" id="KW-0808">Transferase</keyword>
<protein>
    <recommendedName>
        <fullName evidence="3">histidine kinase</fullName>
        <ecNumber evidence="3">2.7.13.3</ecNumber>
    </recommendedName>
</protein>
<keyword evidence="7" id="KW-0547">Nucleotide-binding</keyword>
<evidence type="ECO:0000256" key="4">
    <source>
        <dbReference type="ARBA" id="ARBA00022553"/>
    </source>
</evidence>
<dbReference type="SMART" id="SM00387">
    <property type="entry name" value="HATPase_c"/>
    <property type="match status" value="1"/>
</dbReference>
<reference evidence="15 16" key="1">
    <citation type="submission" date="2018-09" db="EMBL/GenBank/DDBJ databases">
        <title>Whole genome based analysis of evolution and adaptive divergence in Indian and Brazilian strains of Azospirillum brasilense.</title>
        <authorList>
            <person name="Singh C."/>
            <person name="Tripathi A.K."/>
        </authorList>
    </citation>
    <scope>NUCLEOTIDE SEQUENCE [LARGE SCALE GENOMIC DNA]</scope>
    <source>
        <strain evidence="15 16">MTCC4039</strain>
        <plasmid evidence="15 16">p1</plasmid>
    </source>
</reference>
<keyword evidence="11" id="KW-0902">Two-component regulatory system</keyword>
<dbReference type="Pfam" id="PF07568">
    <property type="entry name" value="HisKA_2"/>
    <property type="match status" value="1"/>
</dbReference>
<evidence type="ECO:0000256" key="11">
    <source>
        <dbReference type="ARBA" id="ARBA00023012"/>
    </source>
</evidence>
<keyword evidence="10 13" id="KW-1133">Transmembrane helix</keyword>
<dbReference type="EC" id="2.7.13.3" evidence="3"/>
<dbReference type="Gene3D" id="1.20.120.620">
    <property type="entry name" value="Backbone structure of the membrane domain of e. Coli histidine kinase receptor kdpd"/>
    <property type="match status" value="1"/>
</dbReference>
<feature type="transmembrane region" description="Helical" evidence="13">
    <location>
        <begin position="91"/>
        <end position="116"/>
    </location>
</feature>
<evidence type="ECO:0000256" key="10">
    <source>
        <dbReference type="ARBA" id="ARBA00022989"/>
    </source>
</evidence>
<dbReference type="Pfam" id="PF02518">
    <property type="entry name" value="HATPase_c"/>
    <property type="match status" value="1"/>
</dbReference>
<dbReference type="InterPro" id="IPR004358">
    <property type="entry name" value="Sig_transdc_His_kin-like_C"/>
</dbReference>
<dbReference type="PRINTS" id="PR00344">
    <property type="entry name" value="BCTRLSENSOR"/>
</dbReference>
<gene>
    <name evidence="15" type="ORF">D3869_16515</name>
</gene>
<dbReference type="GO" id="GO:0004673">
    <property type="term" value="F:protein histidine kinase activity"/>
    <property type="evidence" value="ECO:0007669"/>
    <property type="project" value="UniProtKB-EC"/>
</dbReference>
<organism evidence="15 16">
    <name type="scientific">Azospirillum brasilense</name>
    <dbReference type="NCBI Taxonomy" id="192"/>
    <lineage>
        <taxon>Bacteria</taxon>
        <taxon>Pseudomonadati</taxon>
        <taxon>Pseudomonadota</taxon>
        <taxon>Alphaproteobacteria</taxon>
        <taxon>Rhodospirillales</taxon>
        <taxon>Azospirillaceae</taxon>
        <taxon>Azospirillum</taxon>
    </lineage>
</organism>
<keyword evidence="8" id="KW-0418">Kinase</keyword>
<dbReference type="Proteomes" id="UP000298693">
    <property type="component" value="Plasmid p1"/>
</dbReference>
<evidence type="ECO:0000313" key="16">
    <source>
        <dbReference type="Proteomes" id="UP000298693"/>
    </source>
</evidence>
<dbReference type="InterPro" id="IPR038318">
    <property type="entry name" value="KdpD_sf"/>
</dbReference>
<comment type="catalytic activity">
    <reaction evidence="1">
        <text>ATP + protein L-histidine = ADP + protein N-phospho-L-histidine.</text>
        <dbReference type="EC" id="2.7.13.3"/>
    </reaction>
</comment>
<dbReference type="InterPro" id="IPR011495">
    <property type="entry name" value="Sig_transdc_His_kin_sub2_dim/P"/>
</dbReference>
<dbReference type="Gene3D" id="3.30.450.20">
    <property type="entry name" value="PAS domain"/>
    <property type="match status" value="1"/>
</dbReference>
<dbReference type="PROSITE" id="PS50109">
    <property type="entry name" value="HIS_KIN"/>
    <property type="match status" value="1"/>
</dbReference>
<dbReference type="PANTHER" id="PTHR41523">
    <property type="entry name" value="TWO-COMPONENT SYSTEM SENSOR PROTEIN"/>
    <property type="match status" value="1"/>
</dbReference>
<geneLocation type="plasmid" evidence="15">
    <name>p1</name>
</geneLocation>
<evidence type="ECO:0000256" key="6">
    <source>
        <dbReference type="ARBA" id="ARBA00022692"/>
    </source>
</evidence>
<evidence type="ECO:0000256" key="9">
    <source>
        <dbReference type="ARBA" id="ARBA00022840"/>
    </source>
</evidence>
<evidence type="ECO:0000256" key="1">
    <source>
        <dbReference type="ARBA" id="ARBA00000085"/>
    </source>
</evidence>
<feature type="transmembrane region" description="Helical" evidence="13">
    <location>
        <begin position="15"/>
        <end position="34"/>
    </location>
</feature>
<dbReference type="GO" id="GO:0016020">
    <property type="term" value="C:membrane"/>
    <property type="evidence" value="ECO:0007669"/>
    <property type="project" value="UniProtKB-SubCell"/>
</dbReference>
<dbReference type="SUPFAM" id="SSF55874">
    <property type="entry name" value="ATPase domain of HSP90 chaperone/DNA topoisomerase II/histidine kinase"/>
    <property type="match status" value="1"/>
</dbReference>
<feature type="domain" description="Histidine kinase" evidence="14">
    <location>
        <begin position="139"/>
        <end position="331"/>
    </location>
</feature>
<evidence type="ECO:0000256" key="13">
    <source>
        <dbReference type="SAM" id="Phobius"/>
    </source>
</evidence>